<evidence type="ECO:0000256" key="4">
    <source>
        <dbReference type="ARBA" id="ARBA00022824"/>
    </source>
</evidence>
<dbReference type="InterPro" id="IPR029058">
    <property type="entry name" value="AB_hydrolase_fold"/>
</dbReference>
<dbReference type="PANTHER" id="PTHR48182:SF2">
    <property type="entry name" value="PROTEIN SERAC1"/>
    <property type="match status" value="1"/>
</dbReference>
<evidence type="ECO:0000256" key="1">
    <source>
        <dbReference type="ARBA" id="ARBA00004173"/>
    </source>
</evidence>
<protein>
    <recommendedName>
        <fullName evidence="9">DUF676 domain-containing protein</fullName>
    </recommendedName>
</protein>
<accession>A0ABY6UEP7</accession>
<keyword evidence="4" id="KW-0256">Endoplasmic reticulum</keyword>
<comment type="caution">
    <text evidence="7">The sequence shown here is derived from an EMBL/GenBank/DDBJ whole genome shotgun (WGS) entry which is preliminary data.</text>
</comment>
<evidence type="ECO:0000313" key="7">
    <source>
        <dbReference type="EMBL" id="VUC29632.1"/>
    </source>
</evidence>
<keyword evidence="6" id="KW-0472">Membrane</keyword>
<sequence length="269" mass="30409">MCSIVAIHGLNGHRHRTWTADNNANWIKDFLCDDVPNTRILTWGYDSNIFPSNGINQLHLHDHATSLVADLCLLRRNTKASIASPLISTQALLYSHNATREVNKQHREMKISTYGIFFMGTPHLGSNVAQMALSFRRMASIFGNFDDKLVEHLTTFSEKLQELQSRYVSIAGCFVTRFAYESSPTQVFGNRRVFIVPLASAIAEGSSLDSERIVIYADHVQLVKYRAKNSTNYRNVVNHLQDMVPGAKQAIQSRWYEEDRITDGTVSSD</sequence>
<dbReference type="Proteomes" id="UP000766486">
    <property type="component" value="Unassembled WGS sequence"/>
</dbReference>
<evidence type="ECO:0000256" key="3">
    <source>
        <dbReference type="ARBA" id="ARBA00004370"/>
    </source>
</evidence>
<evidence type="ECO:0000256" key="6">
    <source>
        <dbReference type="ARBA" id="ARBA00023136"/>
    </source>
</evidence>
<gene>
    <name evidence="7" type="ORF">CLO192961_LOCUS262222</name>
</gene>
<keyword evidence="5" id="KW-0496">Mitochondrion</keyword>
<evidence type="ECO:0000256" key="5">
    <source>
        <dbReference type="ARBA" id="ARBA00023128"/>
    </source>
</evidence>
<comment type="subcellular location">
    <subcellularLocation>
        <location evidence="2">Endoplasmic reticulum</location>
    </subcellularLocation>
    <subcellularLocation>
        <location evidence="3">Membrane</location>
    </subcellularLocation>
    <subcellularLocation>
        <location evidence="1">Mitochondrion</location>
    </subcellularLocation>
</comment>
<proteinExistence type="predicted"/>
<reference evidence="7 8" key="1">
    <citation type="submission" date="2019-06" db="EMBL/GenBank/DDBJ databases">
        <authorList>
            <person name="Broberg M."/>
        </authorList>
    </citation>
    <scope>NUCLEOTIDE SEQUENCE [LARGE SCALE GENOMIC DNA]</scope>
</reference>
<organism evidence="7 8">
    <name type="scientific">Bionectria ochroleuca</name>
    <name type="common">Gliocladium roseum</name>
    <dbReference type="NCBI Taxonomy" id="29856"/>
    <lineage>
        <taxon>Eukaryota</taxon>
        <taxon>Fungi</taxon>
        <taxon>Dikarya</taxon>
        <taxon>Ascomycota</taxon>
        <taxon>Pezizomycotina</taxon>
        <taxon>Sordariomycetes</taxon>
        <taxon>Hypocreomycetidae</taxon>
        <taxon>Hypocreales</taxon>
        <taxon>Bionectriaceae</taxon>
        <taxon>Clonostachys</taxon>
    </lineage>
</organism>
<keyword evidence="8" id="KW-1185">Reference proteome</keyword>
<evidence type="ECO:0000313" key="8">
    <source>
        <dbReference type="Proteomes" id="UP000766486"/>
    </source>
</evidence>
<dbReference type="Gene3D" id="3.40.50.1820">
    <property type="entry name" value="alpha/beta hydrolase"/>
    <property type="match status" value="1"/>
</dbReference>
<name>A0ABY6UEP7_BIOOC</name>
<dbReference type="PANTHER" id="PTHR48182">
    <property type="entry name" value="PROTEIN SERAC1"/>
    <property type="match status" value="1"/>
</dbReference>
<dbReference type="InterPro" id="IPR052374">
    <property type="entry name" value="SERAC1"/>
</dbReference>
<evidence type="ECO:0008006" key="9">
    <source>
        <dbReference type="Google" id="ProtNLM"/>
    </source>
</evidence>
<evidence type="ECO:0000256" key="2">
    <source>
        <dbReference type="ARBA" id="ARBA00004240"/>
    </source>
</evidence>
<dbReference type="EMBL" id="CABFNS010000806">
    <property type="protein sequence ID" value="VUC29632.1"/>
    <property type="molecule type" value="Genomic_DNA"/>
</dbReference>